<name>A0A8J2H043_COTCN</name>
<dbReference type="OrthoDB" id="10325114at2759"/>
<organism evidence="2 3">
    <name type="scientific">Cotesia congregata</name>
    <name type="common">Parasitoid wasp</name>
    <name type="synonym">Apanteles congregatus</name>
    <dbReference type="NCBI Taxonomy" id="51543"/>
    <lineage>
        <taxon>Eukaryota</taxon>
        <taxon>Metazoa</taxon>
        <taxon>Ecdysozoa</taxon>
        <taxon>Arthropoda</taxon>
        <taxon>Hexapoda</taxon>
        <taxon>Insecta</taxon>
        <taxon>Pterygota</taxon>
        <taxon>Neoptera</taxon>
        <taxon>Endopterygota</taxon>
        <taxon>Hymenoptera</taxon>
        <taxon>Apocrita</taxon>
        <taxon>Ichneumonoidea</taxon>
        <taxon>Braconidae</taxon>
        <taxon>Microgastrinae</taxon>
        <taxon>Cotesia</taxon>
    </lineage>
</organism>
<evidence type="ECO:0000313" key="2">
    <source>
        <dbReference type="EMBL" id="CAG5075350.1"/>
    </source>
</evidence>
<proteinExistence type="predicted"/>
<feature type="compositionally biased region" description="Basic and acidic residues" evidence="1">
    <location>
        <begin position="1"/>
        <end position="21"/>
    </location>
</feature>
<accession>A0A8J2H043</accession>
<dbReference type="Proteomes" id="UP000786811">
    <property type="component" value="Unassembled WGS sequence"/>
</dbReference>
<sequence length="218" mass="24114">MPDGGFHEGLEERGKGFRDPHVSTSNVHPSAPGSFIRSIGDFKHQEANVVDKFINKIKHRDDGKHTAPGDVIRAFGDFKYRVADAADDVVDSVKIKAEKGKSFLGDIFDGFFQKKHLTSEYHSFQPTPLSPPFSPSIESGVYPVPPEFPSVSVDGSVSAISNLENTLYPYPDIKKPVSPRFVFIYDEGQRDLTIDDIIDAGKYLEGVKKIAANNKVNF</sequence>
<evidence type="ECO:0000313" key="3">
    <source>
        <dbReference type="Proteomes" id="UP000786811"/>
    </source>
</evidence>
<gene>
    <name evidence="2" type="ORF">HICCMSTLAB_LOCUS1504</name>
</gene>
<protein>
    <submittedName>
        <fullName evidence="2">Uncharacterized protein</fullName>
    </submittedName>
</protein>
<comment type="caution">
    <text evidence="2">The sequence shown here is derived from an EMBL/GenBank/DDBJ whole genome shotgun (WGS) entry which is preliminary data.</text>
</comment>
<dbReference type="EMBL" id="CAJNRD030001116">
    <property type="protein sequence ID" value="CAG5075350.1"/>
    <property type="molecule type" value="Genomic_DNA"/>
</dbReference>
<reference evidence="2" key="1">
    <citation type="submission" date="2021-04" db="EMBL/GenBank/DDBJ databases">
        <authorList>
            <person name="Chebbi M.A.C M."/>
        </authorList>
    </citation>
    <scope>NUCLEOTIDE SEQUENCE</scope>
</reference>
<dbReference type="AlphaFoldDB" id="A0A8J2H043"/>
<keyword evidence="3" id="KW-1185">Reference proteome</keyword>
<evidence type="ECO:0000256" key="1">
    <source>
        <dbReference type="SAM" id="MobiDB-lite"/>
    </source>
</evidence>
<feature type="region of interest" description="Disordered" evidence="1">
    <location>
        <begin position="1"/>
        <end position="32"/>
    </location>
</feature>